<gene>
    <name evidence="1" type="ORF">QGN29_01045</name>
</gene>
<dbReference type="KEGG" id="tmk:QGN29_01045"/>
<dbReference type="RefSeq" id="WP_310798792.1">
    <property type="nucleotide sequence ID" value="NZ_CP123872.1"/>
</dbReference>
<evidence type="ECO:0000313" key="1">
    <source>
        <dbReference type="EMBL" id="WND02949.1"/>
    </source>
</evidence>
<sequence length="137" mass="15501">MKVTPVFNAVVHPWLCDVMGHLTTRHYVAFFDDASYFWLNKLFSWNGEQAEKEGVGFVDVKHTIEYQDEAAAGTLLEIRASLIKVGGKSLTTRYEMINQSTEAVVATLESVCVFFDTKNRKAIALTDEMRNQAQGYQ</sequence>
<dbReference type="Proteomes" id="UP001268683">
    <property type="component" value="Chromosome"/>
</dbReference>
<dbReference type="EC" id="3.1.2.-" evidence="1"/>
<dbReference type="SUPFAM" id="SSF54637">
    <property type="entry name" value="Thioesterase/thiol ester dehydrase-isomerase"/>
    <property type="match status" value="1"/>
</dbReference>
<protein>
    <submittedName>
        <fullName evidence="1">Acyl-CoA thioesterase</fullName>
        <ecNumber evidence="1">3.1.2.-</ecNumber>
    </submittedName>
</protein>
<dbReference type="GO" id="GO:0016787">
    <property type="term" value="F:hydrolase activity"/>
    <property type="evidence" value="ECO:0007669"/>
    <property type="project" value="UniProtKB-KW"/>
</dbReference>
<keyword evidence="1" id="KW-0378">Hydrolase</keyword>
<dbReference type="Gene3D" id="3.10.129.10">
    <property type="entry name" value="Hotdog Thioesterase"/>
    <property type="match status" value="1"/>
</dbReference>
<accession>A0AA52H9I6</accession>
<organism evidence="1 2">
    <name type="scientific">Temperatibacter marinus</name>
    <dbReference type="NCBI Taxonomy" id="1456591"/>
    <lineage>
        <taxon>Bacteria</taxon>
        <taxon>Pseudomonadati</taxon>
        <taxon>Pseudomonadota</taxon>
        <taxon>Alphaproteobacteria</taxon>
        <taxon>Kordiimonadales</taxon>
        <taxon>Temperatibacteraceae</taxon>
        <taxon>Temperatibacter</taxon>
    </lineage>
</organism>
<dbReference type="InterPro" id="IPR029069">
    <property type="entry name" value="HotDog_dom_sf"/>
</dbReference>
<reference evidence="1" key="1">
    <citation type="submission" date="2023-04" db="EMBL/GenBank/DDBJ databases">
        <title>Complete genome sequence of Temperatibacter marinus.</title>
        <authorList>
            <person name="Rong J.-C."/>
            <person name="Yi M.-L."/>
            <person name="Zhao Q."/>
        </authorList>
    </citation>
    <scope>NUCLEOTIDE SEQUENCE</scope>
    <source>
        <strain evidence="1">NBRC 110045</strain>
    </source>
</reference>
<keyword evidence="2" id="KW-1185">Reference proteome</keyword>
<evidence type="ECO:0000313" key="2">
    <source>
        <dbReference type="Proteomes" id="UP001268683"/>
    </source>
</evidence>
<name>A0AA52H9I6_9PROT</name>
<dbReference type="CDD" id="cd00586">
    <property type="entry name" value="4HBT"/>
    <property type="match status" value="1"/>
</dbReference>
<dbReference type="AlphaFoldDB" id="A0AA52H9I6"/>
<dbReference type="Pfam" id="PF13279">
    <property type="entry name" value="4HBT_2"/>
    <property type="match status" value="1"/>
</dbReference>
<proteinExistence type="predicted"/>
<dbReference type="EMBL" id="CP123872">
    <property type="protein sequence ID" value="WND02949.1"/>
    <property type="molecule type" value="Genomic_DNA"/>
</dbReference>